<dbReference type="KEGG" id="spsw:Sps_04070"/>
<feature type="signal peptide" evidence="1">
    <location>
        <begin position="1"/>
        <end position="18"/>
    </location>
</feature>
<gene>
    <name evidence="2" type="ORF">Sps_04070</name>
</gene>
<proteinExistence type="predicted"/>
<dbReference type="PROSITE" id="PS51257">
    <property type="entry name" value="PROKAR_LIPOPROTEIN"/>
    <property type="match status" value="1"/>
</dbReference>
<dbReference type="OrthoDB" id="6402251at2"/>
<dbReference type="STRING" id="225848.Sps_04070"/>
<organism evidence="2 3">
    <name type="scientific">Shewanella psychrophila</name>
    <dbReference type="NCBI Taxonomy" id="225848"/>
    <lineage>
        <taxon>Bacteria</taxon>
        <taxon>Pseudomonadati</taxon>
        <taxon>Pseudomonadota</taxon>
        <taxon>Gammaproteobacteria</taxon>
        <taxon>Alteromonadales</taxon>
        <taxon>Shewanellaceae</taxon>
        <taxon>Shewanella</taxon>
    </lineage>
</organism>
<feature type="chain" id="PRO_5013000946" description="Lipoprotein" evidence="1">
    <location>
        <begin position="19"/>
        <end position="140"/>
    </location>
</feature>
<keyword evidence="1" id="KW-0732">Signal</keyword>
<dbReference type="AlphaFoldDB" id="A0A1S6HUG1"/>
<dbReference type="Proteomes" id="UP000189545">
    <property type="component" value="Chromosome"/>
</dbReference>
<accession>A0A1S6HUG1</accession>
<evidence type="ECO:0000313" key="3">
    <source>
        <dbReference type="Proteomes" id="UP000189545"/>
    </source>
</evidence>
<reference evidence="2 3" key="1">
    <citation type="submission" date="2016-03" db="EMBL/GenBank/DDBJ databases">
        <title>Complete genome sequence of Shewanella psychrophila WP2, a deep sea bacterium isolated from west Pacific sediment.</title>
        <authorList>
            <person name="Xu G."/>
            <person name="Jian H."/>
        </authorList>
    </citation>
    <scope>NUCLEOTIDE SEQUENCE [LARGE SCALE GENOMIC DNA]</scope>
    <source>
        <strain evidence="2 3">WP2</strain>
    </source>
</reference>
<evidence type="ECO:0008006" key="4">
    <source>
        <dbReference type="Google" id="ProtNLM"/>
    </source>
</evidence>
<name>A0A1S6HUG1_9GAMM</name>
<sequence length="140" mass="15857">MKPLLVLFSVLMFLSGCASQPDDSHRCGVVSGYLNPDLSQDLYRAIVTHLDGKPVISKPNYRLSPGEYTFTFAELISAPSLKVKLAARVPKDLVISVEANRRYHFAAKFNTDKRYRGNDSGFWQPVIWLEEEHECELPVK</sequence>
<evidence type="ECO:0000256" key="1">
    <source>
        <dbReference type="SAM" id="SignalP"/>
    </source>
</evidence>
<protein>
    <recommendedName>
        <fullName evidence="4">Lipoprotein</fullName>
    </recommendedName>
</protein>
<evidence type="ECO:0000313" key="2">
    <source>
        <dbReference type="EMBL" id="AQS39185.1"/>
    </source>
</evidence>
<keyword evidence="3" id="KW-1185">Reference proteome</keyword>
<dbReference type="EMBL" id="CP014782">
    <property type="protein sequence ID" value="AQS39185.1"/>
    <property type="molecule type" value="Genomic_DNA"/>
</dbReference>